<dbReference type="PANTHER" id="PTHR14237">
    <property type="entry name" value="MOLYBDOPTERIN COFACTOR SULFURASE MOSC"/>
    <property type="match status" value="1"/>
</dbReference>
<organism evidence="2 3">
    <name type="scientific">Gossypium mustelinum</name>
    <name type="common">Cotton</name>
    <name type="synonym">Gossypium caicoense</name>
    <dbReference type="NCBI Taxonomy" id="34275"/>
    <lineage>
        <taxon>Eukaryota</taxon>
        <taxon>Viridiplantae</taxon>
        <taxon>Streptophyta</taxon>
        <taxon>Embryophyta</taxon>
        <taxon>Tracheophyta</taxon>
        <taxon>Spermatophyta</taxon>
        <taxon>Magnoliopsida</taxon>
        <taxon>eudicotyledons</taxon>
        <taxon>Gunneridae</taxon>
        <taxon>Pentapetalae</taxon>
        <taxon>rosids</taxon>
        <taxon>malvids</taxon>
        <taxon>Malvales</taxon>
        <taxon>Malvaceae</taxon>
        <taxon>Malvoideae</taxon>
        <taxon>Gossypium</taxon>
    </lineage>
</organism>
<keyword evidence="3" id="KW-1185">Reference proteome</keyword>
<accession>A0A5D2UT85</accession>
<dbReference type="InterPro" id="IPR005303">
    <property type="entry name" value="MOCOS_middle"/>
</dbReference>
<dbReference type="EMBL" id="CM017653">
    <property type="protein sequence ID" value="TYI79296.1"/>
    <property type="molecule type" value="Genomic_DNA"/>
</dbReference>
<evidence type="ECO:0000313" key="2">
    <source>
        <dbReference type="EMBL" id="TYI79296.1"/>
    </source>
</evidence>
<proteinExistence type="predicted"/>
<evidence type="ECO:0000259" key="1">
    <source>
        <dbReference type="Pfam" id="PF03476"/>
    </source>
</evidence>
<evidence type="ECO:0000313" key="3">
    <source>
        <dbReference type="Proteomes" id="UP000323597"/>
    </source>
</evidence>
<dbReference type="PANTHER" id="PTHR14237:SF19">
    <property type="entry name" value="MITOCHONDRIAL AMIDOXIME REDUCING COMPONENT 1"/>
    <property type="match status" value="1"/>
</dbReference>
<sequence length="164" mass="17926">MEKTDASSAAAAAAAAADAKISSIFIYPVKSCRGISVPHAPLTPTGFRWDRQWLVVNQRGRAYTQRVEPKLALVEVNLPAEAFSEGWEPTKTSYLEIKAPGMDLLKISLCKPPKVSDGVSVWEWSGSALDEGDEASKWFTNYVGKPSRMVRFNAASETRPVNPV</sequence>
<dbReference type="Proteomes" id="UP000323597">
    <property type="component" value="Chromosome D05"/>
</dbReference>
<dbReference type="AlphaFoldDB" id="A0A5D2UT85"/>
<name>A0A5D2UT85_GOSMU</name>
<dbReference type="SUPFAM" id="SSF141673">
    <property type="entry name" value="MOSC N-terminal domain-like"/>
    <property type="match status" value="1"/>
</dbReference>
<dbReference type="Pfam" id="PF03476">
    <property type="entry name" value="MOSC_N"/>
    <property type="match status" value="1"/>
</dbReference>
<reference evidence="2 3" key="1">
    <citation type="submission" date="2019-07" db="EMBL/GenBank/DDBJ databases">
        <title>WGS assembly of Gossypium mustelinum.</title>
        <authorList>
            <person name="Chen Z.J."/>
            <person name="Sreedasyam A."/>
            <person name="Ando A."/>
            <person name="Song Q."/>
            <person name="De L."/>
            <person name="Hulse-Kemp A."/>
            <person name="Ding M."/>
            <person name="Ye W."/>
            <person name="Kirkbride R."/>
            <person name="Jenkins J."/>
            <person name="Plott C."/>
            <person name="Lovell J."/>
            <person name="Lin Y.-M."/>
            <person name="Vaughn R."/>
            <person name="Liu B."/>
            <person name="Li W."/>
            <person name="Simpson S."/>
            <person name="Scheffler B."/>
            <person name="Saski C."/>
            <person name="Grover C."/>
            <person name="Hu G."/>
            <person name="Conover J."/>
            <person name="Carlson J."/>
            <person name="Shu S."/>
            <person name="Boston L."/>
            <person name="Williams M."/>
            <person name="Peterson D."/>
            <person name="Mcgee K."/>
            <person name="Jones D."/>
            <person name="Wendel J."/>
            <person name="Stelly D."/>
            <person name="Grimwood J."/>
            <person name="Schmutz J."/>
        </authorList>
    </citation>
    <scope>NUCLEOTIDE SEQUENCE [LARGE SCALE GENOMIC DNA]</scope>
    <source>
        <strain evidence="2">1408120.09</strain>
    </source>
</reference>
<protein>
    <recommendedName>
        <fullName evidence="1">Molybdenum cofactor sulfurase middle domain-containing protein</fullName>
    </recommendedName>
</protein>
<gene>
    <name evidence="2" type="ORF">E1A91_D05G013000v1</name>
</gene>
<feature type="domain" description="Molybdenum cofactor sulfurase middle" evidence="1">
    <location>
        <begin position="19"/>
        <end position="146"/>
    </location>
</feature>